<reference evidence="2 3" key="1">
    <citation type="submission" date="2020-05" db="EMBL/GenBank/DDBJ databases">
        <authorList>
            <person name="Whitworth D."/>
        </authorList>
    </citation>
    <scope>NUCLEOTIDE SEQUENCE [LARGE SCALE GENOMIC DNA]</scope>
    <source>
        <strain evidence="2 3">CA046A</strain>
    </source>
</reference>
<evidence type="ECO:0000313" key="2">
    <source>
        <dbReference type="EMBL" id="NOK09012.1"/>
    </source>
</evidence>
<comment type="caution">
    <text evidence="2">The sequence shown here is derived from an EMBL/GenBank/DDBJ whole genome shotgun (WGS) entry which is preliminary data.</text>
</comment>
<evidence type="ECO:0008006" key="4">
    <source>
        <dbReference type="Google" id="ProtNLM"/>
    </source>
</evidence>
<feature type="chain" id="PRO_5031073929" description="Outer membrane protein beta-barrel domain-containing protein" evidence="1">
    <location>
        <begin position="21"/>
        <end position="177"/>
    </location>
</feature>
<evidence type="ECO:0000313" key="3">
    <source>
        <dbReference type="Proteomes" id="UP000528460"/>
    </source>
</evidence>
<keyword evidence="1" id="KW-0732">Signal</keyword>
<gene>
    <name evidence="2" type="ORF">HNS30_08210</name>
</gene>
<accession>A0A7Y4NC94</accession>
<dbReference type="EMBL" id="JABFJW010000043">
    <property type="protein sequence ID" value="NOK09012.1"/>
    <property type="molecule type" value="Genomic_DNA"/>
</dbReference>
<dbReference type="RefSeq" id="WP_171413223.1">
    <property type="nucleotide sequence ID" value="NZ_JABFJW010000043.1"/>
</dbReference>
<dbReference type="AlphaFoldDB" id="A0A7Y4NC94"/>
<evidence type="ECO:0000256" key="1">
    <source>
        <dbReference type="SAM" id="SignalP"/>
    </source>
</evidence>
<sequence length="177" mass="18451">MKGLPSVLILLSLAAGPAAAAEFVDDGPYARQRSLILTVGPGVTYTERISGTSAVSGLAGHLDLGVGLTVGYEGDEVFLLARGSTGRPGEELALITGYRSVFGSESWRTFFDLGVSVRPISGPWLGPRIGFGARHTLSDHFALYGGLGFTFGFGSGLRADTELFTGLQWIIPVGSAS</sequence>
<name>A0A7Y4NC94_9BACT</name>
<protein>
    <recommendedName>
        <fullName evidence="4">Outer membrane protein beta-barrel domain-containing protein</fullName>
    </recommendedName>
</protein>
<feature type="signal peptide" evidence="1">
    <location>
        <begin position="1"/>
        <end position="20"/>
    </location>
</feature>
<proteinExistence type="predicted"/>
<dbReference type="Proteomes" id="UP000528460">
    <property type="component" value="Unassembled WGS sequence"/>
</dbReference>
<organism evidence="2 3">
    <name type="scientific">Corallococcus exercitus</name>
    <dbReference type="NCBI Taxonomy" id="2316736"/>
    <lineage>
        <taxon>Bacteria</taxon>
        <taxon>Pseudomonadati</taxon>
        <taxon>Myxococcota</taxon>
        <taxon>Myxococcia</taxon>
        <taxon>Myxococcales</taxon>
        <taxon>Cystobacterineae</taxon>
        <taxon>Myxococcaceae</taxon>
        <taxon>Corallococcus</taxon>
    </lineage>
</organism>